<comment type="caution">
    <text evidence="8">The sequence shown here is derived from an EMBL/GenBank/DDBJ whole genome shotgun (WGS) entry which is preliminary data.</text>
</comment>
<dbReference type="PANTHER" id="PTHR10183:SF379">
    <property type="entry name" value="CALPAIN-5"/>
    <property type="match status" value="1"/>
</dbReference>
<feature type="domain" description="Calpain catalytic" evidence="7">
    <location>
        <begin position="334"/>
        <end position="556"/>
    </location>
</feature>
<feature type="active site" evidence="5">
    <location>
        <position position="348"/>
    </location>
</feature>
<evidence type="ECO:0000256" key="6">
    <source>
        <dbReference type="SAM" id="MobiDB-lite"/>
    </source>
</evidence>
<dbReference type="Pfam" id="PF00648">
    <property type="entry name" value="Peptidase_C2"/>
    <property type="match status" value="1"/>
</dbReference>
<dbReference type="InterPro" id="IPR022684">
    <property type="entry name" value="Calpain_cysteine_protease"/>
</dbReference>
<evidence type="ECO:0000256" key="5">
    <source>
        <dbReference type="PROSITE-ProRule" id="PRU00239"/>
    </source>
</evidence>
<accession>A0ABP8VAR4</accession>
<evidence type="ECO:0000256" key="2">
    <source>
        <dbReference type="ARBA" id="ARBA00022670"/>
    </source>
</evidence>
<dbReference type="InterPro" id="IPR038765">
    <property type="entry name" value="Papain-like_cys_pep_sf"/>
</dbReference>
<name>A0ABP8VAR4_9GAMM</name>
<feature type="region of interest" description="Disordered" evidence="6">
    <location>
        <begin position="112"/>
        <end position="134"/>
    </location>
</feature>
<feature type="active site" evidence="5">
    <location>
        <position position="550"/>
    </location>
</feature>
<dbReference type="EMBL" id="BAABFL010000481">
    <property type="protein sequence ID" value="GAA4652816.1"/>
    <property type="molecule type" value="Genomic_DNA"/>
</dbReference>
<sequence length="591" mass="64804">MDGINSPRRIPSQAPVQEKPQSSQPEPQTGSTEKPASKSAWANTEGWFEATLGRKKGGVRQAGQLLEIIRSATLVAGSLTGKVPAIAGKALDDISVGSVSPDTRPEALLQSTATKAEPDSPLPPSTPRKPATPTTEALAQLLDNAEKTLSTLDKKTATLTRVVKQLQGEYDRLTTPKPQWRDPFQGQRLEAADRYQADSVVKPKLEKAQQLLADHSRSARAEKKATIRQIQRDLTHGMEATALNLNADTFSRELAGKYKQATLNVWNRVSDLLNGLGGQANKPLEAAFANLYDKYEALDEAGITRDESSGVADDDGDKRGWMHQTRKEVFGEKGPTHEAVRQGMIGDCFFLGQLAGVAQEDPDLIRSGIRERTHPVTGDTIAHQFEVRFFEQDKEGKVVEVWVPVDSLNILDKNGEPMFADTPDMDRDGREEIWVQLYEKAYAAYRSDTKELVDGLLEIDQGGGGHEAYFSLTGKTATPKDVTRLSDAELVATLAKTNPDPPHGQPVMIGSKGRSDRQEIAQGIPGNHAFQVLQVRMEQDSGEYTVMIRNPWGHTEPGQPANQGDGIFEISLDAFRELFFVVIDPDKPIQS</sequence>
<proteinExistence type="inferred from homology"/>
<evidence type="ECO:0000256" key="4">
    <source>
        <dbReference type="ARBA" id="ARBA00022807"/>
    </source>
</evidence>
<dbReference type="PANTHER" id="PTHR10183">
    <property type="entry name" value="CALPAIN"/>
    <property type="match status" value="1"/>
</dbReference>
<gene>
    <name evidence="8" type="ORF">GCM10023116_51000</name>
</gene>
<protein>
    <recommendedName>
        <fullName evidence="7">Calpain catalytic domain-containing protein</fullName>
    </recommendedName>
</protein>
<organism evidence="8 9">
    <name type="scientific">Kistimonas scapharcae</name>
    <dbReference type="NCBI Taxonomy" id="1036133"/>
    <lineage>
        <taxon>Bacteria</taxon>
        <taxon>Pseudomonadati</taxon>
        <taxon>Pseudomonadota</taxon>
        <taxon>Gammaproteobacteria</taxon>
        <taxon>Oceanospirillales</taxon>
        <taxon>Endozoicomonadaceae</taxon>
        <taxon>Kistimonas</taxon>
    </lineage>
</organism>
<evidence type="ECO:0000313" key="8">
    <source>
        <dbReference type="EMBL" id="GAA4652816.1"/>
    </source>
</evidence>
<evidence type="ECO:0000256" key="1">
    <source>
        <dbReference type="ARBA" id="ARBA00007623"/>
    </source>
</evidence>
<dbReference type="RefSeq" id="WP_345199455.1">
    <property type="nucleotide sequence ID" value="NZ_BAABFL010000481.1"/>
</dbReference>
<keyword evidence="2 5" id="KW-0645">Protease</keyword>
<keyword evidence="9" id="KW-1185">Reference proteome</keyword>
<dbReference type="SUPFAM" id="SSF54001">
    <property type="entry name" value="Cysteine proteinases"/>
    <property type="match status" value="1"/>
</dbReference>
<feature type="compositionally biased region" description="Low complexity" evidence="6">
    <location>
        <begin position="15"/>
        <end position="28"/>
    </location>
</feature>
<evidence type="ECO:0000256" key="3">
    <source>
        <dbReference type="ARBA" id="ARBA00022801"/>
    </source>
</evidence>
<feature type="region of interest" description="Disordered" evidence="6">
    <location>
        <begin position="1"/>
        <end position="42"/>
    </location>
</feature>
<feature type="active site" evidence="5">
    <location>
        <position position="528"/>
    </location>
</feature>
<dbReference type="Proteomes" id="UP001500604">
    <property type="component" value="Unassembled WGS sequence"/>
</dbReference>
<dbReference type="InterPro" id="IPR001300">
    <property type="entry name" value="Peptidase_C2_calpain_cat"/>
</dbReference>
<evidence type="ECO:0000259" key="7">
    <source>
        <dbReference type="PROSITE" id="PS50203"/>
    </source>
</evidence>
<evidence type="ECO:0000313" key="9">
    <source>
        <dbReference type="Proteomes" id="UP001500604"/>
    </source>
</evidence>
<keyword evidence="3 5" id="KW-0378">Hydrolase</keyword>
<dbReference type="PROSITE" id="PS50203">
    <property type="entry name" value="CALPAIN_CAT"/>
    <property type="match status" value="1"/>
</dbReference>
<keyword evidence="4 5" id="KW-0788">Thiol protease</keyword>
<comment type="similarity">
    <text evidence="1">Belongs to the peptidase C2 family.</text>
</comment>
<reference evidence="9" key="1">
    <citation type="journal article" date="2019" name="Int. J. Syst. Evol. Microbiol.">
        <title>The Global Catalogue of Microorganisms (GCM) 10K type strain sequencing project: providing services to taxonomists for standard genome sequencing and annotation.</title>
        <authorList>
            <consortium name="The Broad Institute Genomics Platform"/>
            <consortium name="The Broad Institute Genome Sequencing Center for Infectious Disease"/>
            <person name="Wu L."/>
            <person name="Ma J."/>
        </authorList>
    </citation>
    <scope>NUCLEOTIDE SEQUENCE [LARGE SCALE GENOMIC DNA]</scope>
    <source>
        <strain evidence="9">JCM 17805</strain>
    </source>
</reference>